<accession>A0A645DMR0</accession>
<sequence>MLPVPTVAARAVHSAEKLEISPFPLFSALKINLNAVGSLVICKNPSLKVNKIPVPTNNTSNGGPHINESTEFKTSIKFIKNTPHIIV</sequence>
<name>A0A645DMR0_9ZZZZ</name>
<gene>
    <name evidence="1" type="ORF">SDC9_136937</name>
</gene>
<protein>
    <submittedName>
        <fullName evidence="1">Uncharacterized protein</fullName>
    </submittedName>
</protein>
<dbReference type="AlphaFoldDB" id="A0A645DMR0"/>
<reference evidence="1" key="1">
    <citation type="submission" date="2019-08" db="EMBL/GenBank/DDBJ databases">
        <authorList>
            <person name="Kucharzyk K."/>
            <person name="Murdoch R.W."/>
            <person name="Higgins S."/>
            <person name="Loffler F."/>
        </authorList>
    </citation>
    <scope>NUCLEOTIDE SEQUENCE</scope>
</reference>
<organism evidence="1">
    <name type="scientific">bioreactor metagenome</name>
    <dbReference type="NCBI Taxonomy" id="1076179"/>
    <lineage>
        <taxon>unclassified sequences</taxon>
        <taxon>metagenomes</taxon>
        <taxon>ecological metagenomes</taxon>
    </lineage>
</organism>
<dbReference type="EMBL" id="VSSQ01037195">
    <property type="protein sequence ID" value="MPM89822.1"/>
    <property type="molecule type" value="Genomic_DNA"/>
</dbReference>
<evidence type="ECO:0000313" key="1">
    <source>
        <dbReference type="EMBL" id="MPM89822.1"/>
    </source>
</evidence>
<comment type="caution">
    <text evidence="1">The sequence shown here is derived from an EMBL/GenBank/DDBJ whole genome shotgun (WGS) entry which is preliminary data.</text>
</comment>
<proteinExistence type="predicted"/>